<reference evidence="2" key="2">
    <citation type="submission" date="2015-01" db="EMBL/GenBank/DDBJ databases">
        <title>Evolutionary Origins and Diversification of the Mycorrhizal Mutualists.</title>
        <authorList>
            <consortium name="DOE Joint Genome Institute"/>
            <consortium name="Mycorrhizal Genomics Consortium"/>
            <person name="Kohler A."/>
            <person name="Kuo A."/>
            <person name="Nagy L.G."/>
            <person name="Floudas D."/>
            <person name="Copeland A."/>
            <person name="Barry K.W."/>
            <person name="Cichocki N."/>
            <person name="Veneault-Fourrey C."/>
            <person name="LaButti K."/>
            <person name="Lindquist E.A."/>
            <person name="Lipzen A."/>
            <person name="Lundell T."/>
            <person name="Morin E."/>
            <person name="Murat C."/>
            <person name="Riley R."/>
            <person name="Ohm R."/>
            <person name="Sun H."/>
            <person name="Tunlid A."/>
            <person name="Henrissat B."/>
            <person name="Grigoriev I.V."/>
            <person name="Hibbett D.S."/>
            <person name="Martin F."/>
        </authorList>
    </citation>
    <scope>NUCLEOTIDE SEQUENCE [LARGE SCALE GENOMIC DNA]</scope>
    <source>
        <strain evidence="2">Foug A</strain>
    </source>
</reference>
<protein>
    <submittedName>
        <fullName evidence="1">Uncharacterized protein</fullName>
    </submittedName>
</protein>
<dbReference type="Proteomes" id="UP000053989">
    <property type="component" value="Unassembled WGS sequence"/>
</dbReference>
<reference evidence="1 2" key="1">
    <citation type="submission" date="2014-04" db="EMBL/GenBank/DDBJ databases">
        <authorList>
            <consortium name="DOE Joint Genome Institute"/>
            <person name="Kuo A."/>
            <person name="Kohler A."/>
            <person name="Nagy L.G."/>
            <person name="Floudas D."/>
            <person name="Copeland A."/>
            <person name="Barry K.W."/>
            <person name="Cichocki N."/>
            <person name="Veneault-Fourrey C."/>
            <person name="LaButti K."/>
            <person name="Lindquist E.A."/>
            <person name="Lipzen A."/>
            <person name="Lundell T."/>
            <person name="Morin E."/>
            <person name="Murat C."/>
            <person name="Sun H."/>
            <person name="Tunlid A."/>
            <person name="Henrissat B."/>
            <person name="Grigoriev I.V."/>
            <person name="Hibbett D.S."/>
            <person name="Martin F."/>
            <person name="Nordberg H.P."/>
            <person name="Cantor M.N."/>
            <person name="Hua S.X."/>
        </authorList>
    </citation>
    <scope>NUCLEOTIDE SEQUENCE [LARGE SCALE GENOMIC DNA]</scope>
    <source>
        <strain evidence="1 2">Foug A</strain>
    </source>
</reference>
<evidence type="ECO:0000313" key="2">
    <source>
        <dbReference type="Proteomes" id="UP000053989"/>
    </source>
</evidence>
<gene>
    <name evidence="1" type="ORF">SCLCIDRAFT_1028780</name>
</gene>
<accession>A0A0C3DSY2</accession>
<keyword evidence="2" id="KW-1185">Reference proteome</keyword>
<name>A0A0C3DSY2_9AGAM</name>
<dbReference type="AlphaFoldDB" id="A0A0C3DSY2"/>
<dbReference type="HOGENOM" id="CLU_1526060_0_0_1"/>
<dbReference type="EMBL" id="KN822075">
    <property type="protein sequence ID" value="KIM59314.1"/>
    <property type="molecule type" value="Genomic_DNA"/>
</dbReference>
<evidence type="ECO:0000313" key="1">
    <source>
        <dbReference type="EMBL" id="KIM59314.1"/>
    </source>
</evidence>
<dbReference type="InParanoid" id="A0A0C3DSY2"/>
<sequence>MAVSLFHRLGFSFSHVQSTSSSGQRLTLRSHLHKIVFFRAVSYMDCKGPFSTLCTAFLIPVTPKIENPSREQPSLHFCLPALPLRLPFLREHVWEGHENRLCASSLLVWFLSVLDLLVLVRLLNCSSLLVFLSSLLPWKRQAARSCGHDSQPFSLDTVTSSLPLPGVTELVSDATL</sequence>
<proteinExistence type="predicted"/>
<organism evidence="1 2">
    <name type="scientific">Scleroderma citrinum Foug A</name>
    <dbReference type="NCBI Taxonomy" id="1036808"/>
    <lineage>
        <taxon>Eukaryota</taxon>
        <taxon>Fungi</taxon>
        <taxon>Dikarya</taxon>
        <taxon>Basidiomycota</taxon>
        <taxon>Agaricomycotina</taxon>
        <taxon>Agaricomycetes</taxon>
        <taxon>Agaricomycetidae</taxon>
        <taxon>Boletales</taxon>
        <taxon>Sclerodermatineae</taxon>
        <taxon>Sclerodermataceae</taxon>
        <taxon>Scleroderma</taxon>
    </lineage>
</organism>